<dbReference type="EMBL" id="CAJOBJ010232606">
    <property type="protein sequence ID" value="CAF5058183.1"/>
    <property type="molecule type" value="Genomic_DNA"/>
</dbReference>
<organism evidence="1 2">
    <name type="scientific">Rotaria magnacalcarata</name>
    <dbReference type="NCBI Taxonomy" id="392030"/>
    <lineage>
        <taxon>Eukaryota</taxon>
        <taxon>Metazoa</taxon>
        <taxon>Spiralia</taxon>
        <taxon>Gnathifera</taxon>
        <taxon>Rotifera</taxon>
        <taxon>Eurotatoria</taxon>
        <taxon>Bdelloidea</taxon>
        <taxon>Philodinida</taxon>
        <taxon>Philodinidae</taxon>
        <taxon>Rotaria</taxon>
    </lineage>
</organism>
<dbReference type="AlphaFoldDB" id="A0A8S3E8Q8"/>
<comment type="caution">
    <text evidence="1">The sequence shown here is derived from an EMBL/GenBank/DDBJ whole genome shotgun (WGS) entry which is preliminary data.</text>
</comment>
<feature type="non-terminal residue" evidence="1">
    <location>
        <position position="1"/>
    </location>
</feature>
<sequence length="42" mass="4727">MSGDDQTKWKVRILGDMLVSFPAAILNLLVNPSPILNILEFR</sequence>
<accession>A0A8S3E8Q8</accession>
<evidence type="ECO:0000313" key="2">
    <source>
        <dbReference type="Proteomes" id="UP000681720"/>
    </source>
</evidence>
<dbReference type="Proteomes" id="UP000681720">
    <property type="component" value="Unassembled WGS sequence"/>
</dbReference>
<gene>
    <name evidence="1" type="ORF">GIL414_LOCUS60351</name>
</gene>
<evidence type="ECO:0000313" key="1">
    <source>
        <dbReference type="EMBL" id="CAF5058183.1"/>
    </source>
</evidence>
<name>A0A8S3E8Q8_9BILA</name>
<proteinExistence type="predicted"/>
<protein>
    <submittedName>
        <fullName evidence="1">Uncharacterized protein</fullName>
    </submittedName>
</protein>
<reference evidence="1" key="1">
    <citation type="submission" date="2021-02" db="EMBL/GenBank/DDBJ databases">
        <authorList>
            <person name="Nowell W R."/>
        </authorList>
    </citation>
    <scope>NUCLEOTIDE SEQUENCE</scope>
</reference>